<name>A0A2P8E3G7_9ACTN</name>
<proteinExistence type="inferred from homology"/>
<evidence type="ECO:0000313" key="3">
    <source>
        <dbReference type="EMBL" id="PSL04011.1"/>
    </source>
</evidence>
<protein>
    <recommendedName>
        <fullName evidence="2">Antitoxin</fullName>
    </recommendedName>
</protein>
<dbReference type="AlphaFoldDB" id="A0A2P8E3G7"/>
<organism evidence="3 4">
    <name type="scientific">Haloactinopolyspora alba</name>
    <dbReference type="NCBI Taxonomy" id="648780"/>
    <lineage>
        <taxon>Bacteria</taxon>
        <taxon>Bacillati</taxon>
        <taxon>Actinomycetota</taxon>
        <taxon>Actinomycetes</taxon>
        <taxon>Jiangellales</taxon>
        <taxon>Jiangellaceae</taxon>
        <taxon>Haloactinopolyspora</taxon>
    </lineage>
</organism>
<dbReference type="RefSeq" id="WP_205740567.1">
    <property type="nucleotide sequence ID" value="NZ_ML142900.1"/>
</dbReference>
<sequence length="74" mass="8292">MTVTASELRQNVYRLLDEVLESGAPLDIERNGRRLRIVAVESPSKLARLTPHPDTTVGDPEDLVHVDWSGEWSP</sequence>
<gene>
    <name evidence="3" type="ORF">CLV30_10613</name>
</gene>
<dbReference type="EMBL" id="PYGE01000006">
    <property type="protein sequence ID" value="PSL04011.1"/>
    <property type="molecule type" value="Genomic_DNA"/>
</dbReference>
<reference evidence="3 4" key="1">
    <citation type="submission" date="2018-03" db="EMBL/GenBank/DDBJ databases">
        <title>Genomic Encyclopedia of Archaeal and Bacterial Type Strains, Phase II (KMG-II): from individual species to whole genera.</title>
        <authorList>
            <person name="Goeker M."/>
        </authorList>
    </citation>
    <scope>NUCLEOTIDE SEQUENCE [LARGE SCALE GENOMIC DNA]</scope>
    <source>
        <strain evidence="3 4">DSM 45211</strain>
    </source>
</reference>
<comment type="similarity">
    <text evidence="1 2">Belongs to the phD/YefM antitoxin family.</text>
</comment>
<evidence type="ECO:0000256" key="2">
    <source>
        <dbReference type="RuleBase" id="RU362080"/>
    </source>
</evidence>
<dbReference type="SUPFAM" id="SSF143120">
    <property type="entry name" value="YefM-like"/>
    <property type="match status" value="1"/>
</dbReference>
<dbReference type="InterPro" id="IPR006442">
    <property type="entry name" value="Antitoxin_Phd/YefM"/>
</dbReference>
<comment type="caution">
    <text evidence="3">The sequence shown here is derived from an EMBL/GenBank/DDBJ whole genome shotgun (WGS) entry which is preliminary data.</text>
</comment>
<dbReference type="Proteomes" id="UP000243528">
    <property type="component" value="Unassembled WGS sequence"/>
</dbReference>
<dbReference type="InterPro" id="IPR036165">
    <property type="entry name" value="YefM-like_sf"/>
</dbReference>
<evidence type="ECO:0000256" key="1">
    <source>
        <dbReference type="ARBA" id="ARBA00009981"/>
    </source>
</evidence>
<evidence type="ECO:0000313" key="4">
    <source>
        <dbReference type="Proteomes" id="UP000243528"/>
    </source>
</evidence>
<keyword evidence="4" id="KW-1185">Reference proteome</keyword>
<comment type="function">
    <text evidence="2">Antitoxin component of a type II toxin-antitoxin (TA) system.</text>
</comment>
<accession>A0A2P8E3G7</accession>
<dbReference type="Pfam" id="PF02604">
    <property type="entry name" value="PhdYeFM_antitox"/>
    <property type="match status" value="1"/>
</dbReference>
<dbReference type="Gene3D" id="3.40.1620.10">
    <property type="entry name" value="YefM-like domain"/>
    <property type="match status" value="1"/>
</dbReference>